<dbReference type="Proteomes" id="UP000237718">
    <property type="component" value="Unassembled WGS sequence"/>
</dbReference>
<dbReference type="PANTHER" id="PTHR43236">
    <property type="entry name" value="ANTITOXIN HIGA1"/>
    <property type="match status" value="1"/>
</dbReference>
<dbReference type="EMBL" id="PVUF01000047">
    <property type="protein sequence ID" value="PRZ41437.1"/>
    <property type="molecule type" value="Genomic_DNA"/>
</dbReference>
<dbReference type="Pfam" id="PF06114">
    <property type="entry name" value="Peptidase_M78"/>
    <property type="match status" value="1"/>
</dbReference>
<evidence type="ECO:0000313" key="2">
    <source>
        <dbReference type="EMBL" id="PRZ41437.1"/>
    </source>
</evidence>
<accession>A0A2T0ZYX5</accession>
<dbReference type="InterPro" id="IPR010359">
    <property type="entry name" value="IrrE_HExxH"/>
</dbReference>
<comment type="caution">
    <text evidence="2">The sequence shown here is derived from an EMBL/GenBank/DDBJ whole genome shotgun (WGS) entry which is preliminary data.</text>
</comment>
<dbReference type="InterPro" id="IPR052345">
    <property type="entry name" value="Rad_response_metalloprotease"/>
</dbReference>
<dbReference type="AlphaFoldDB" id="A0A2T0ZYX5"/>
<dbReference type="Gene3D" id="1.10.10.2910">
    <property type="match status" value="1"/>
</dbReference>
<sequence length="291" mass="32437">MVQIDRMEIDDAGSDPKRLAKAILDQLPEDTVLVPVREIAKAIDIYEIREEQLSGLEGALIVPKEKSEGAILINKGRHESRKRYTIAHELGHYVHPFHRANSPDGFRCKKNDLTVTKAKPNDLHSRMEQQANEFAAELLMPARAVASFIRDSGDADLSHILEMARRHDVSREAAARRYIPRIGDPAAVIFSKGGVVRYARCNEFFPKLSVCRGDLVPQHSVSALSTADVGEVTGCVEVGAHMWLQSSAGVTLFEQTLAQQNSFRMTLLTAVIEEIEDEWETVPSQSFEFTS</sequence>
<gene>
    <name evidence="2" type="ORF">CLV89_1471</name>
</gene>
<feature type="domain" description="IrrE N-terminal-like" evidence="1">
    <location>
        <begin position="69"/>
        <end position="177"/>
    </location>
</feature>
<dbReference type="RefSeq" id="WP_106165714.1">
    <property type="nucleotide sequence ID" value="NZ_PVUF01000047.1"/>
</dbReference>
<reference evidence="2 3" key="1">
    <citation type="submission" date="2018-03" db="EMBL/GenBank/DDBJ databases">
        <title>Genomic Encyclopedia of Archaeal and Bacterial Type Strains, Phase II (KMG-II): from individual species to whole genera.</title>
        <authorList>
            <person name="Goeker M."/>
        </authorList>
    </citation>
    <scope>NUCLEOTIDE SEQUENCE [LARGE SCALE GENOMIC DNA]</scope>
    <source>
        <strain evidence="2 3">DSM 25328</strain>
    </source>
</reference>
<evidence type="ECO:0000313" key="3">
    <source>
        <dbReference type="Proteomes" id="UP000237718"/>
    </source>
</evidence>
<proteinExistence type="predicted"/>
<dbReference type="OrthoDB" id="9794834at2"/>
<protein>
    <submittedName>
        <fullName evidence="2">Uncharacterized protein DUF955</fullName>
    </submittedName>
</protein>
<dbReference type="PANTHER" id="PTHR43236:SF1">
    <property type="entry name" value="BLL7220 PROTEIN"/>
    <property type="match status" value="1"/>
</dbReference>
<name>A0A2T0ZYX5_TRISK</name>
<organism evidence="2 3">
    <name type="scientific">Tritonibacter scottomollicae</name>
    <name type="common">Epibacterium scottomollicae</name>
    <dbReference type="NCBI Taxonomy" id="483013"/>
    <lineage>
        <taxon>Bacteria</taxon>
        <taxon>Pseudomonadati</taxon>
        <taxon>Pseudomonadota</taxon>
        <taxon>Alphaproteobacteria</taxon>
        <taxon>Rhodobacterales</taxon>
        <taxon>Paracoccaceae</taxon>
        <taxon>Tritonibacter</taxon>
    </lineage>
</organism>
<evidence type="ECO:0000259" key="1">
    <source>
        <dbReference type="Pfam" id="PF06114"/>
    </source>
</evidence>